<dbReference type="InterPro" id="IPR054018">
    <property type="entry name" value="HdrB-like_C"/>
</dbReference>
<dbReference type="Proteomes" id="UP000233350">
    <property type="component" value="Unassembled WGS sequence"/>
</dbReference>
<proteinExistence type="predicted"/>
<dbReference type="STRING" id="556267.HWAG_00645"/>
<name>A0A2N3PK38_9HELI</name>
<dbReference type="EMBL" id="MBPK01000011">
    <property type="protein sequence ID" value="PKT81799.1"/>
    <property type="molecule type" value="Genomic_DNA"/>
</dbReference>
<evidence type="ECO:0000259" key="1">
    <source>
        <dbReference type="Pfam" id="PF22196"/>
    </source>
</evidence>
<reference evidence="2 3" key="1">
    <citation type="submission" date="2016-07" db="EMBL/GenBank/DDBJ databases">
        <title>Detection of Helicobacter winghamensis from caecal content of red fox (Vulpes vulpes).</title>
        <authorList>
            <person name="Zanoni R.G."/>
            <person name="Florio D."/>
            <person name="Caffara M."/>
            <person name="Renzi M."/>
            <person name="Parisi A."/>
            <person name="Pasquali F."/>
            <person name="Manfreda G."/>
        </authorList>
    </citation>
    <scope>NUCLEOTIDE SEQUENCE [LARGE SCALE GENOMIC DNA]</scope>
    <source>
        <strain evidence="2 3">295_13</strain>
    </source>
</reference>
<dbReference type="Pfam" id="PF22196">
    <property type="entry name" value="HdrB-like_C"/>
    <property type="match status" value="1"/>
</dbReference>
<dbReference type="Gene3D" id="3.40.50.11810">
    <property type="match status" value="1"/>
</dbReference>
<accession>A0A2N3PK38</accession>
<feature type="domain" description="HdrB-like C-terminal" evidence="1">
    <location>
        <begin position="178"/>
        <end position="264"/>
    </location>
</feature>
<dbReference type="GeneID" id="97289882"/>
<evidence type="ECO:0000313" key="3">
    <source>
        <dbReference type="Proteomes" id="UP000233350"/>
    </source>
</evidence>
<dbReference type="Gene3D" id="1.20.1050.140">
    <property type="match status" value="1"/>
</dbReference>
<keyword evidence="3" id="KW-1185">Reference proteome</keyword>
<sequence length="270" mass="31327">MESYILLHNNFYKHCKPLISSVKKLLEKIHIPIVRTESLALDEKFLPFITPVEYFKPLILLLDKAQQDGHKVLVCDSQSLLVITRLLKNLYENTELREELAKACAIDILNLENSFVFAPEVLVDRIPLDAIKHRRWEGFKCAFIIDRELEERIRELQILSRIESFTGLKILPFFKESYAYLLQSNPKLAYKMGAMDYYEMVDCGVDFIITANLGNFELMDKHIKDLQDVSGRDTAEIPLLFMPQVILALFMDSNAESLEFNAHKIKPQML</sequence>
<comment type="caution">
    <text evidence="2">The sequence shown here is derived from an EMBL/GenBank/DDBJ whole genome shotgun (WGS) entry which is preliminary data.</text>
</comment>
<protein>
    <recommendedName>
        <fullName evidence="1">HdrB-like C-terminal domain-containing protein</fullName>
    </recommendedName>
</protein>
<gene>
    <name evidence="2" type="ORF">BCM31_01015</name>
</gene>
<evidence type="ECO:0000313" key="2">
    <source>
        <dbReference type="EMBL" id="PKT81799.1"/>
    </source>
</evidence>
<dbReference type="AlphaFoldDB" id="A0A2N3PK38"/>
<dbReference type="RefSeq" id="WP_006802339.1">
    <property type="nucleotide sequence ID" value="NZ_CABKOI010000020.1"/>
</dbReference>
<organism evidence="2 3">
    <name type="scientific">Helicobacter winghamensis</name>
    <dbReference type="NCBI Taxonomy" id="157268"/>
    <lineage>
        <taxon>Bacteria</taxon>
        <taxon>Pseudomonadati</taxon>
        <taxon>Campylobacterota</taxon>
        <taxon>Epsilonproteobacteria</taxon>
        <taxon>Campylobacterales</taxon>
        <taxon>Helicobacteraceae</taxon>
        <taxon>Helicobacter</taxon>
    </lineage>
</organism>
<dbReference type="OrthoDB" id="5321581at2"/>